<evidence type="ECO:0000313" key="3">
    <source>
        <dbReference type="Proteomes" id="UP000243063"/>
    </source>
</evidence>
<name>A0A1H2HSD9_9GAMM</name>
<evidence type="ECO:0000313" key="2">
    <source>
        <dbReference type="EMBL" id="SDU34724.1"/>
    </source>
</evidence>
<reference evidence="3" key="1">
    <citation type="submission" date="2016-10" db="EMBL/GenBank/DDBJ databases">
        <authorList>
            <person name="Varghese N."/>
            <person name="Submissions S."/>
        </authorList>
    </citation>
    <scope>NUCLEOTIDE SEQUENCE [LARGE SCALE GENOMIC DNA]</scope>
    <source>
        <strain evidence="3">CCTCC 2012022</strain>
    </source>
</reference>
<keyword evidence="1" id="KW-0472">Membrane</keyword>
<accession>A0A1H2HSD9</accession>
<keyword evidence="1" id="KW-1133">Transmembrane helix</keyword>
<dbReference type="AlphaFoldDB" id="A0A1H2HSD9"/>
<protein>
    <submittedName>
        <fullName evidence="2">Uncharacterized protein</fullName>
    </submittedName>
</protein>
<sequence>MQPTDPHTMPDSRADAWAALALILIAVLAAVLWVAGR</sequence>
<feature type="transmembrane region" description="Helical" evidence="1">
    <location>
        <begin position="16"/>
        <end position="35"/>
    </location>
</feature>
<dbReference type="Proteomes" id="UP000243063">
    <property type="component" value="Chromosome I"/>
</dbReference>
<evidence type="ECO:0000256" key="1">
    <source>
        <dbReference type="SAM" id="Phobius"/>
    </source>
</evidence>
<proteinExistence type="predicted"/>
<gene>
    <name evidence="2" type="ORF">SAMN05216580_2496</name>
</gene>
<keyword evidence="1" id="KW-0812">Transmembrane</keyword>
<keyword evidence="3" id="KW-1185">Reference proteome</keyword>
<organism evidence="2 3">
    <name type="scientific">Geopseudomonas guangdongensis</name>
    <dbReference type="NCBI Taxonomy" id="1245526"/>
    <lineage>
        <taxon>Bacteria</taxon>
        <taxon>Pseudomonadati</taxon>
        <taxon>Pseudomonadota</taxon>
        <taxon>Gammaproteobacteria</taxon>
        <taxon>Pseudomonadales</taxon>
        <taxon>Pseudomonadaceae</taxon>
        <taxon>Geopseudomonas</taxon>
    </lineage>
</organism>
<dbReference type="EMBL" id="LT629780">
    <property type="protein sequence ID" value="SDU34724.1"/>
    <property type="molecule type" value="Genomic_DNA"/>
</dbReference>